<dbReference type="SUPFAM" id="SSF110296">
    <property type="entry name" value="Oligoxyloglucan reducing end-specific cellobiohydrolase"/>
    <property type="match status" value="1"/>
</dbReference>
<dbReference type="Pfam" id="PF15902">
    <property type="entry name" value="Sortilin-Vps10"/>
    <property type="match status" value="1"/>
</dbReference>
<dbReference type="CDD" id="cd15482">
    <property type="entry name" value="Sialidase_non-viral"/>
    <property type="match status" value="3"/>
</dbReference>
<protein>
    <submittedName>
        <fullName evidence="3">Glycoside hydrolase</fullName>
    </submittedName>
</protein>
<dbReference type="EMBL" id="JACOFW010000037">
    <property type="protein sequence ID" value="MBC3809531.1"/>
    <property type="molecule type" value="Genomic_DNA"/>
</dbReference>
<dbReference type="PANTHER" id="PTHR43739:SF5">
    <property type="entry name" value="EXO-ALPHA-SIALIDASE"/>
    <property type="match status" value="1"/>
</dbReference>
<feature type="domain" description="Sortilin N-terminal" evidence="2">
    <location>
        <begin position="125"/>
        <end position="214"/>
    </location>
</feature>
<sequence length="963" mass="106762">MRQLPAKILIAVAISSAYLDNAVCAQQIQPEQYQGLSWRHIGPFRGGRTVGAEGVPSQANVFYIGVNNGGVWKTTDYGHTWFPIFDQQSTGSIGDIAVARSQPNTVYVGSGEGLHRPDLSTGNGMYRSDDAGATWKHLGLRDAQQIGKIVVDPNNHKRLFVAALGHPYGANSERGVYRSTDGGETFEKVLYKDEHTGAIGLVMHPKDSNTLYATLWHARQGPWENGAFQGPNSGVYKSTDGGNTWNQLRHGLPDKNVGRINISIAPSDPNRLYAQVNAAKETGTYRSDDAGNHWYKINNEERVSGRPDDFAEIQVHPNNPDILYSANIATQKSEDGGKTWTAVRGAPGGDDYHRIWINPNNPDIMLNASDQGAIITVNGGQTWSSWYNQPTAQFYHVSTDNRFPYRVYGGQQESGSAAVKSRGDNGQITFRDWQPVGVEEYGYVAPDPLHPGVIFGGKITRFDEATGQTQDIAPQVPGTRFLRTAPVVFSPVDKRTLYYAGNVLFKTTDYGHKWQIISPDLSRKTWEVPANVAPYQAEIKQRGVIYTVAPSPLDINKIWVGTDDGLLHRTDDGGKRWHNLTPPNLPAWAKVSLIEASHFDKKVAYAAINTLRLDQLRPVILRTRNDGKTWSSIVNGIPDGETVNAVREDPQAAGILYAATERTVYFSVDDGEHWASLRQNLPITSIRDLVIQGDDLVIGTHGRGFWILDDISPIRQLKQLDPKSTMHLFAPQLATRVRWNMNTDTPLPPEEPAGANPPDGAIVYFQLKQDATDVALEIRDEAGRLVRRYHSSDAPEPLETGSNVPVYWQRPAQILPRKAGMHRFIWDLHYSKAAGQNAEFPIAAIYKNTVRTDLGPWAMPGKYQLSLIVDGKTSQQSMTIRMDPRVTTSKAALQQQFDLSLQLRDSMNRIHTAAMTPERKALHEEMDKLMGLLQGADNPPTQVVIEKSKAALLKLNKVLSTKE</sequence>
<evidence type="ECO:0000313" key="4">
    <source>
        <dbReference type="Proteomes" id="UP000648257"/>
    </source>
</evidence>
<name>A0ABR6X9M7_9BURK</name>
<dbReference type="PANTHER" id="PTHR43739">
    <property type="entry name" value="XYLOGLUCANASE (EUROFUNG)"/>
    <property type="match status" value="1"/>
</dbReference>
<dbReference type="InterPro" id="IPR031778">
    <property type="entry name" value="Sortilin_N"/>
</dbReference>
<evidence type="ECO:0000313" key="3">
    <source>
        <dbReference type="EMBL" id="MBC3809531.1"/>
    </source>
</evidence>
<dbReference type="InterPro" id="IPR036278">
    <property type="entry name" value="Sialidase_sf"/>
</dbReference>
<dbReference type="Proteomes" id="UP000648257">
    <property type="component" value="Unassembled WGS sequence"/>
</dbReference>
<evidence type="ECO:0000259" key="2">
    <source>
        <dbReference type="Pfam" id="PF15902"/>
    </source>
</evidence>
<dbReference type="SUPFAM" id="SSF50939">
    <property type="entry name" value="Sialidases"/>
    <property type="match status" value="1"/>
</dbReference>
<keyword evidence="3" id="KW-0378">Hydrolase</keyword>
<evidence type="ECO:0000256" key="1">
    <source>
        <dbReference type="ARBA" id="ARBA00022737"/>
    </source>
</evidence>
<dbReference type="Gene3D" id="2.130.10.10">
    <property type="entry name" value="YVTN repeat-like/Quinoprotein amine dehydrogenase"/>
    <property type="match status" value="5"/>
</dbReference>
<accession>A0ABR6X9M7</accession>
<dbReference type="InterPro" id="IPR015943">
    <property type="entry name" value="WD40/YVTN_repeat-like_dom_sf"/>
</dbReference>
<proteinExistence type="predicted"/>
<dbReference type="RefSeq" id="WP_186924587.1">
    <property type="nucleotide sequence ID" value="NZ_JACOFW010000037.1"/>
</dbReference>
<comment type="caution">
    <text evidence="3">The sequence shown here is derived from an EMBL/GenBank/DDBJ whole genome shotgun (WGS) entry which is preliminary data.</text>
</comment>
<keyword evidence="4" id="KW-1185">Reference proteome</keyword>
<dbReference type="GO" id="GO:0016787">
    <property type="term" value="F:hydrolase activity"/>
    <property type="evidence" value="ECO:0007669"/>
    <property type="project" value="UniProtKB-KW"/>
</dbReference>
<keyword evidence="1" id="KW-0677">Repeat</keyword>
<dbReference type="InterPro" id="IPR052025">
    <property type="entry name" value="Xyloglucanase_GH74"/>
</dbReference>
<gene>
    <name evidence="3" type="ORF">H8K52_19500</name>
</gene>
<reference evidence="3 4" key="1">
    <citation type="submission" date="2020-08" db="EMBL/GenBank/DDBJ databases">
        <title>Novel species isolated from subtropical streams in China.</title>
        <authorList>
            <person name="Lu H."/>
        </authorList>
    </citation>
    <scope>NUCLEOTIDE SEQUENCE [LARGE SCALE GENOMIC DNA]</scope>
    <source>
        <strain evidence="3 4">KACC 16656</strain>
    </source>
</reference>
<organism evidence="3 4">
    <name type="scientific">Undibacterium seohonense</name>
    <dbReference type="NCBI Taxonomy" id="1344950"/>
    <lineage>
        <taxon>Bacteria</taxon>
        <taxon>Pseudomonadati</taxon>
        <taxon>Pseudomonadota</taxon>
        <taxon>Betaproteobacteria</taxon>
        <taxon>Burkholderiales</taxon>
        <taxon>Oxalobacteraceae</taxon>
        <taxon>Undibacterium</taxon>
    </lineage>
</organism>